<sequence>MIPQGVEFAPGSTDRDFVPTTIALGKSVRTVEGCGVARLMQVSGKVQKPGEVDCPHRPGLTRVFKHSQRIGYRLGDVH</sequence>
<accession>A0A518K622</accession>
<dbReference type="Proteomes" id="UP000316426">
    <property type="component" value="Chromosome"/>
</dbReference>
<gene>
    <name evidence="1" type="ORF">Spa11_14390</name>
</gene>
<protein>
    <submittedName>
        <fullName evidence="1">Uncharacterized protein</fullName>
    </submittedName>
</protein>
<evidence type="ECO:0000313" key="1">
    <source>
        <dbReference type="EMBL" id="QDV73243.1"/>
    </source>
</evidence>
<dbReference type="EMBL" id="CP036349">
    <property type="protein sequence ID" value="QDV73243.1"/>
    <property type="molecule type" value="Genomic_DNA"/>
</dbReference>
<name>A0A518K622_9BACT</name>
<keyword evidence="2" id="KW-1185">Reference proteome</keyword>
<dbReference type="KEGG" id="bmei:Spa11_14390"/>
<reference evidence="1 2" key="1">
    <citation type="submission" date="2019-02" db="EMBL/GenBank/DDBJ databases">
        <title>Deep-cultivation of Planctomycetes and their phenomic and genomic characterization uncovers novel biology.</title>
        <authorList>
            <person name="Wiegand S."/>
            <person name="Jogler M."/>
            <person name="Boedeker C."/>
            <person name="Pinto D."/>
            <person name="Vollmers J."/>
            <person name="Rivas-Marin E."/>
            <person name="Kohn T."/>
            <person name="Peeters S.H."/>
            <person name="Heuer A."/>
            <person name="Rast P."/>
            <person name="Oberbeckmann S."/>
            <person name="Bunk B."/>
            <person name="Jeske O."/>
            <person name="Meyerdierks A."/>
            <person name="Storesund J.E."/>
            <person name="Kallscheuer N."/>
            <person name="Luecker S."/>
            <person name="Lage O.M."/>
            <person name="Pohl T."/>
            <person name="Merkel B.J."/>
            <person name="Hornburger P."/>
            <person name="Mueller R.-W."/>
            <person name="Bruemmer F."/>
            <person name="Labrenz M."/>
            <person name="Spormann A.M."/>
            <person name="Op den Camp H."/>
            <person name="Overmann J."/>
            <person name="Amann R."/>
            <person name="Jetten M.S.M."/>
            <person name="Mascher T."/>
            <person name="Medema M.H."/>
            <person name="Devos D.P."/>
            <person name="Kaster A.-K."/>
            <person name="Ovreas L."/>
            <person name="Rohde M."/>
            <person name="Galperin M.Y."/>
            <person name="Jogler C."/>
        </authorList>
    </citation>
    <scope>NUCLEOTIDE SEQUENCE [LARGE SCALE GENOMIC DNA]</scope>
    <source>
        <strain evidence="1 2">Spa11</strain>
    </source>
</reference>
<dbReference type="AlphaFoldDB" id="A0A518K622"/>
<evidence type="ECO:0000313" key="2">
    <source>
        <dbReference type="Proteomes" id="UP000316426"/>
    </source>
</evidence>
<organism evidence="1 2">
    <name type="scientific">Botrimarina mediterranea</name>
    <dbReference type="NCBI Taxonomy" id="2528022"/>
    <lineage>
        <taxon>Bacteria</taxon>
        <taxon>Pseudomonadati</taxon>
        <taxon>Planctomycetota</taxon>
        <taxon>Planctomycetia</taxon>
        <taxon>Pirellulales</taxon>
        <taxon>Lacipirellulaceae</taxon>
        <taxon>Botrimarina</taxon>
    </lineage>
</organism>
<proteinExistence type="predicted"/>